<keyword evidence="3" id="KW-1185">Reference proteome</keyword>
<comment type="similarity">
    <text evidence="1">Belongs to the RutC family.</text>
</comment>
<gene>
    <name evidence="2" type="ORF">R3P93_18300</name>
</gene>
<accession>A0ABU4D5F4</accession>
<dbReference type="RefSeq" id="WP_317533700.1">
    <property type="nucleotide sequence ID" value="NZ_JAWLKF010000011.1"/>
</dbReference>
<evidence type="ECO:0000313" key="3">
    <source>
        <dbReference type="Proteomes" id="UP001186104"/>
    </source>
</evidence>
<dbReference type="CDD" id="cd00448">
    <property type="entry name" value="YjgF_YER057c_UK114_family"/>
    <property type="match status" value="1"/>
</dbReference>
<dbReference type="Gene3D" id="3.30.1330.40">
    <property type="entry name" value="RutC-like"/>
    <property type="match status" value="1"/>
</dbReference>
<keyword evidence="2" id="KW-0378">Hydrolase</keyword>
<proteinExistence type="inferred from homology"/>
<dbReference type="SUPFAM" id="SSF55298">
    <property type="entry name" value="YjgF-like"/>
    <property type="match status" value="1"/>
</dbReference>
<comment type="caution">
    <text evidence="2">The sequence shown here is derived from an EMBL/GenBank/DDBJ whole genome shotgun (WGS) entry which is preliminary data.</text>
</comment>
<evidence type="ECO:0000313" key="2">
    <source>
        <dbReference type="EMBL" id="MDV6304517.1"/>
    </source>
</evidence>
<organism evidence="2 3">
    <name type="scientific">Rhodococcus cerastii</name>
    <dbReference type="NCBI Taxonomy" id="908616"/>
    <lineage>
        <taxon>Bacteria</taxon>
        <taxon>Bacillati</taxon>
        <taxon>Actinomycetota</taxon>
        <taxon>Actinomycetes</taxon>
        <taxon>Mycobacteriales</taxon>
        <taxon>Nocardiaceae</taxon>
        <taxon>Rhodococcus</taxon>
    </lineage>
</organism>
<dbReference type="GO" id="GO:0016787">
    <property type="term" value="F:hydrolase activity"/>
    <property type="evidence" value="ECO:0007669"/>
    <property type="project" value="UniProtKB-KW"/>
</dbReference>
<dbReference type="InterPro" id="IPR006175">
    <property type="entry name" value="YjgF/YER057c/UK114"/>
</dbReference>
<reference evidence="2 3" key="1">
    <citation type="submission" date="2023-10" db="EMBL/GenBank/DDBJ databases">
        <title>Development of a sustainable strategy for remediation of hydrocarbon-contaminated territories based on the waste exchange concept.</title>
        <authorList>
            <person name="Krivoruchko A."/>
        </authorList>
    </citation>
    <scope>NUCLEOTIDE SEQUENCE [LARGE SCALE GENOMIC DNA]</scope>
    <source>
        <strain evidence="2 3">IEGM 1327</strain>
    </source>
</reference>
<dbReference type="EMBL" id="JAWLKF010000011">
    <property type="protein sequence ID" value="MDV6304517.1"/>
    <property type="molecule type" value="Genomic_DNA"/>
</dbReference>
<dbReference type="PANTHER" id="PTHR11803:SF58">
    <property type="entry name" value="PROTEIN HMF1-RELATED"/>
    <property type="match status" value="1"/>
</dbReference>
<dbReference type="EC" id="3.5.-.-" evidence="2"/>
<dbReference type="InterPro" id="IPR035959">
    <property type="entry name" value="RutC-like_sf"/>
</dbReference>
<name>A0ABU4D5F4_9NOCA</name>
<dbReference type="PANTHER" id="PTHR11803">
    <property type="entry name" value="2-IMINOBUTANOATE/2-IMINOPROPANOATE DEAMINASE RIDA"/>
    <property type="match status" value="1"/>
</dbReference>
<dbReference type="Pfam" id="PF01042">
    <property type="entry name" value="Ribonuc_L-PSP"/>
    <property type="match status" value="1"/>
</dbReference>
<sequence>MTRVTHPDVAEPPRPGMFSNARVVGDQFFISGMHAGTSSGPVGGPDPYLQAVEAFRRIGALAGACGARIDDIVTLRIYLTDMADKAAVGRARGDVFSGDLPCSTLVEVSALVEPELSVEIEAHGFIPGVRTADARIS</sequence>
<dbReference type="Proteomes" id="UP001186104">
    <property type="component" value="Unassembled WGS sequence"/>
</dbReference>
<protein>
    <submittedName>
        <fullName evidence="2">RidA family protein</fullName>
        <ecNumber evidence="2">3.5.-.-</ecNumber>
    </submittedName>
</protein>
<evidence type="ECO:0000256" key="1">
    <source>
        <dbReference type="ARBA" id="ARBA00010552"/>
    </source>
</evidence>